<accession>A0AAE0Z7M9</accession>
<keyword evidence="3" id="KW-1185">Reference proteome</keyword>
<dbReference type="AlphaFoldDB" id="A0AAE0Z7M9"/>
<feature type="region of interest" description="Disordered" evidence="1">
    <location>
        <begin position="93"/>
        <end position="136"/>
    </location>
</feature>
<protein>
    <submittedName>
        <fullName evidence="2">Uncharacterized protein</fullName>
    </submittedName>
</protein>
<feature type="compositionally biased region" description="Basic and acidic residues" evidence="1">
    <location>
        <begin position="166"/>
        <end position="175"/>
    </location>
</feature>
<dbReference type="Proteomes" id="UP001283361">
    <property type="component" value="Unassembled WGS sequence"/>
</dbReference>
<gene>
    <name evidence="2" type="ORF">RRG08_056980</name>
</gene>
<evidence type="ECO:0000313" key="2">
    <source>
        <dbReference type="EMBL" id="KAK3763556.1"/>
    </source>
</evidence>
<reference evidence="2" key="1">
    <citation type="journal article" date="2023" name="G3 (Bethesda)">
        <title>A reference genome for the long-term kleptoplast-retaining sea slug Elysia crispata morphotype clarki.</title>
        <authorList>
            <person name="Eastman K.E."/>
            <person name="Pendleton A.L."/>
            <person name="Shaikh M.A."/>
            <person name="Suttiyut T."/>
            <person name="Ogas R."/>
            <person name="Tomko P."/>
            <person name="Gavelis G."/>
            <person name="Widhalm J.R."/>
            <person name="Wisecaver J.H."/>
        </authorList>
    </citation>
    <scope>NUCLEOTIDE SEQUENCE</scope>
    <source>
        <strain evidence="2">ECLA1</strain>
    </source>
</reference>
<sequence length="190" mass="21517">MVDVQCWSVTRQLGVGDKRHRSDSENRFRSGTYFILIPYHTWRLDLIWFICQAYTRGRLALRPSESLVVSECKVSPSATLYLGVHTSNITCTTRDNVDRSQDGKAPGPVPRRGPPYATDCDSESDSDSDSLAMARGEQSRATSHLLRIAHWNAERRLEDLHKQLDTARDALEKQPTDFNRTGSQKSHEAL</sequence>
<proteinExistence type="predicted"/>
<comment type="caution">
    <text evidence="2">The sequence shown here is derived from an EMBL/GenBank/DDBJ whole genome shotgun (WGS) entry which is preliminary data.</text>
</comment>
<organism evidence="2 3">
    <name type="scientific">Elysia crispata</name>
    <name type="common">lettuce slug</name>
    <dbReference type="NCBI Taxonomy" id="231223"/>
    <lineage>
        <taxon>Eukaryota</taxon>
        <taxon>Metazoa</taxon>
        <taxon>Spiralia</taxon>
        <taxon>Lophotrochozoa</taxon>
        <taxon>Mollusca</taxon>
        <taxon>Gastropoda</taxon>
        <taxon>Heterobranchia</taxon>
        <taxon>Euthyneura</taxon>
        <taxon>Panpulmonata</taxon>
        <taxon>Sacoglossa</taxon>
        <taxon>Placobranchoidea</taxon>
        <taxon>Plakobranchidae</taxon>
        <taxon>Elysia</taxon>
    </lineage>
</organism>
<name>A0AAE0Z7M9_9GAST</name>
<evidence type="ECO:0000256" key="1">
    <source>
        <dbReference type="SAM" id="MobiDB-lite"/>
    </source>
</evidence>
<feature type="region of interest" description="Disordered" evidence="1">
    <location>
        <begin position="166"/>
        <end position="190"/>
    </location>
</feature>
<dbReference type="EMBL" id="JAWDGP010004530">
    <property type="protein sequence ID" value="KAK3763556.1"/>
    <property type="molecule type" value="Genomic_DNA"/>
</dbReference>
<evidence type="ECO:0000313" key="3">
    <source>
        <dbReference type="Proteomes" id="UP001283361"/>
    </source>
</evidence>